<dbReference type="InterPro" id="IPR045854">
    <property type="entry name" value="NO2/SO3_Rdtase_4Fe4S_sf"/>
</dbReference>
<keyword evidence="6" id="KW-0411">Iron-sulfur</keyword>
<evidence type="ECO:0000256" key="6">
    <source>
        <dbReference type="ARBA" id="ARBA00023014"/>
    </source>
</evidence>
<sequence>MRAALRKGWCPSVLRPMASGDGLIVRVNLNNGRLSPVLARALARCAHRFGNGLFDLSARANLQLRGIGDATLSPLQSELCDLGLSETEEAPSTARNISASPLAGIDPQAILDIGPCVELLRDRLTRETILHALPAKFGFIVDDGGALSLASEKTDVSFLARRRGGVPHFLISLAGRAAGECAIDDLADAGLRIALAFLELRDAPTERMAGLVRRIGVAAIAGEAGLAPTTETPVHDRPPTAIGAYRVGGHHVLGLGVPFGRLDAAMLERLADIAEASSGELRLTPWRAILVVAVTPPDAASLADIALIFSEDDPLRAVAACPGAPDCANATTSTHEDARRLAPFARRLRARGIFVHVSGCAKGCAHPRKAPVTFIGRDGCYDLVLDGTTADKPIAAGLSGAQLNLALQQLVAKIDA</sequence>
<keyword evidence="1" id="KW-0004">4Fe-4S</keyword>
<evidence type="ECO:0000256" key="3">
    <source>
        <dbReference type="ARBA" id="ARBA00022723"/>
    </source>
</evidence>
<reference evidence="8 9" key="1">
    <citation type="submission" date="2018-08" db="EMBL/GenBank/DDBJ databases">
        <title>Genomic Encyclopedia of Type Strains, Phase IV (KMG-IV): sequencing the most valuable type-strain genomes for metagenomic binning, comparative biology and taxonomic classification.</title>
        <authorList>
            <person name="Goeker M."/>
        </authorList>
    </citation>
    <scope>NUCLEOTIDE SEQUENCE [LARGE SCALE GENOMIC DNA]</scope>
    <source>
        <strain evidence="8 9">BW863</strain>
    </source>
</reference>
<keyword evidence="2" id="KW-0349">Heme</keyword>
<keyword evidence="3" id="KW-0479">Metal-binding</keyword>
<keyword evidence="5" id="KW-0408">Iron</keyword>
<dbReference type="GO" id="GO:0016491">
    <property type="term" value="F:oxidoreductase activity"/>
    <property type="evidence" value="ECO:0007669"/>
    <property type="project" value="UniProtKB-KW"/>
</dbReference>
<name>A0A3D9Z6Q9_9HYPH</name>
<evidence type="ECO:0000259" key="7">
    <source>
        <dbReference type="Pfam" id="PF03460"/>
    </source>
</evidence>
<dbReference type="SUPFAM" id="SSF56014">
    <property type="entry name" value="Nitrite and sulphite reductase 4Fe-4S domain-like"/>
    <property type="match status" value="2"/>
</dbReference>
<protein>
    <submittedName>
        <fullName evidence="8">Precorrin-3B synthase</fullName>
    </submittedName>
</protein>
<dbReference type="PANTHER" id="PTHR32439">
    <property type="entry name" value="FERREDOXIN--NITRITE REDUCTASE, CHLOROPLASTIC"/>
    <property type="match status" value="1"/>
</dbReference>
<dbReference type="PANTHER" id="PTHR32439:SF9">
    <property type="entry name" value="BLR3264 PROTEIN"/>
    <property type="match status" value="1"/>
</dbReference>
<evidence type="ECO:0000313" key="9">
    <source>
        <dbReference type="Proteomes" id="UP000256900"/>
    </source>
</evidence>
<accession>A0A3D9Z6Q9</accession>
<dbReference type="GO" id="GO:0051539">
    <property type="term" value="F:4 iron, 4 sulfur cluster binding"/>
    <property type="evidence" value="ECO:0007669"/>
    <property type="project" value="UniProtKB-KW"/>
</dbReference>
<evidence type="ECO:0000256" key="4">
    <source>
        <dbReference type="ARBA" id="ARBA00023002"/>
    </source>
</evidence>
<dbReference type="Gene3D" id="3.30.413.10">
    <property type="entry name" value="Sulfite Reductase Hemoprotein, domain 1"/>
    <property type="match status" value="2"/>
</dbReference>
<keyword evidence="4" id="KW-0560">Oxidoreductase</keyword>
<organism evidence="8 9">
    <name type="scientific">Methylovirgula ligni</name>
    <dbReference type="NCBI Taxonomy" id="569860"/>
    <lineage>
        <taxon>Bacteria</taxon>
        <taxon>Pseudomonadati</taxon>
        <taxon>Pseudomonadota</taxon>
        <taxon>Alphaproteobacteria</taxon>
        <taxon>Hyphomicrobiales</taxon>
        <taxon>Beijerinckiaceae</taxon>
        <taxon>Methylovirgula</taxon>
    </lineage>
</organism>
<gene>
    <name evidence="8" type="ORF">DES32_0437</name>
</gene>
<dbReference type="NCBIfam" id="TIGR02435">
    <property type="entry name" value="CobG"/>
    <property type="match status" value="1"/>
</dbReference>
<dbReference type="GO" id="GO:0046872">
    <property type="term" value="F:metal ion binding"/>
    <property type="evidence" value="ECO:0007669"/>
    <property type="project" value="UniProtKB-KW"/>
</dbReference>
<dbReference type="InterPro" id="IPR005117">
    <property type="entry name" value="NiRdtase/SiRdtase_haem-b_fer"/>
</dbReference>
<dbReference type="InterPro" id="IPR012798">
    <property type="entry name" value="Cbl_synth_CobG-like"/>
</dbReference>
<feature type="domain" description="Nitrite/Sulfite reductase ferredoxin-like" evidence="7">
    <location>
        <begin position="16"/>
        <end position="79"/>
    </location>
</feature>
<dbReference type="EMBL" id="QUMO01000001">
    <property type="protein sequence ID" value="REF89219.1"/>
    <property type="molecule type" value="Genomic_DNA"/>
</dbReference>
<dbReference type="Pfam" id="PF03460">
    <property type="entry name" value="NIR_SIR_ferr"/>
    <property type="match status" value="2"/>
</dbReference>
<dbReference type="RefSeq" id="WP_129396426.1">
    <property type="nucleotide sequence ID" value="NZ_CP025086.1"/>
</dbReference>
<dbReference type="InterPro" id="IPR036136">
    <property type="entry name" value="Nit/Sulf_reduc_fer-like_dom_sf"/>
</dbReference>
<dbReference type="Proteomes" id="UP000256900">
    <property type="component" value="Unassembled WGS sequence"/>
</dbReference>
<dbReference type="Gene3D" id="3.90.480.10">
    <property type="entry name" value="Sulfite Reductase Hemoprotein,Domain 2"/>
    <property type="match status" value="1"/>
</dbReference>
<comment type="caution">
    <text evidence="8">The sequence shown here is derived from an EMBL/GenBank/DDBJ whole genome shotgun (WGS) entry which is preliminary data.</text>
</comment>
<evidence type="ECO:0000256" key="2">
    <source>
        <dbReference type="ARBA" id="ARBA00022617"/>
    </source>
</evidence>
<dbReference type="OrthoDB" id="7459360at2"/>
<dbReference type="InterPro" id="IPR051329">
    <property type="entry name" value="NIR_SIR_4Fe-4S"/>
</dbReference>
<evidence type="ECO:0000313" key="8">
    <source>
        <dbReference type="EMBL" id="REF89219.1"/>
    </source>
</evidence>
<dbReference type="AlphaFoldDB" id="A0A3D9Z6Q9"/>
<dbReference type="SUPFAM" id="SSF55124">
    <property type="entry name" value="Nitrite/Sulfite reductase N-terminal domain-like"/>
    <property type="match status" value="2"/>
</dbReference>
<evidence type="ECO:0000256" key="5">
    <source>
        <dbReference type="ARBA" id="ARBA00023004"/>
    </source>
</evidence>
<proteinExistence type="predicted"/>
<feature type="domain" description="Nitrite/Sulfite reductase ferredoxin-like" evidence="7">
    <location>
        <begin position="249"/>
        <end position="304"/>
    </location>
</feature>
<evidence type="ECO:0000256" key="1">
    <source>
        <dbReference type="ARBA" id="ARBA00022485"/>
    </source>
</evidence>
<keyword evidence="9" id="KW-1185">Reference proteome</keyword>